<accession>A0ABT0GDA6</accession>
<reference evidence="2 3" key="1">
    <citation type="submission" date="2022-04" db="EMBL/GenBank/DDBJ databases">
        <title>Genome draft of Actinomadura sp. ATCC 31491.</title>
        <authorList>
            <person name="Shi X."/>
            <person name="Du Y."/>
        </authorList>
    </citation>
    <scope>NUCLEOTIDE SEQUENCE [LARGE SCALE GENOMIC DNA]</scope>
    <source>
        <strain evidence="2 3">ATCC 31491</strain>
        <plasmid evidence="2">unnamed6</plasmid>
    </source>
</reference>
<geneLocation type="plasmid" evidence="2">
    <name>unnamed6</name>
</geneLocation>
<keyword evidence="2" id="KW-0614">Plasmid</keyword>
<keyword evidence="2" id="KW-0436">Ligase</keyword>
<dbReference type="EMBL" id="JAKRKC020000009">
    <property type="protein sequence ID" value="MCK2222088.1"/>
    <property type="molecule type" value="Genomic_DNA"/>
</dbReference>
<feature type="non-terminal residue" evidence="2">
    <location>
        <position position="536"/>
    </location>
</feature>
<gene>
    <name evidence="2" type="ORF">MF672_051030</name>
</gene>
<evidence type="ECO:0000256" key="1">
    <source>
        <dbReference type="SAM" id="MobiDB-lite"/>
    </source>
</evidence>
<protein>
    <submittedName>
        <fullName evidence="2">2'-5' RNA ligase family protein</fullName>
    </submittedName>
</protein>
<dbReference type="SUPFAM" id="SSF55144">
    <property type="entry name" value="LigT-like"/>
    <property type="match status" value="1"/>
</dbReference>
<comment type="caution">
    <text evidence="2">The sequence shown here is derived from an EMBL/GenBank/DDBJ whole genome shotgun (WGS) entry which is preliminary data.</text>
</comment>
<sequence>MTVTLPVRVELERKGSASTSGAILTGDEGVVEALVSITGVTDNVGDLIVPGSYKRTLAERKPKGIFSHDTKVWTARTEAIEELLPGDPRLPKTTKDGKPWPREAGALWVKCRFNLASDDGRNAYETVRFFSETDECEWSIGYTVPKGGAKSRGGVRYITDLDLWEYSPVLFGAASMSATLSVKANQPADVDVPEEDSDGGQVGDEWDDLLTSDPGSDDDTGVDLVGMDKGAMLALAVPADAAAELAVPDGLDADDLHVTLVYLGKNVPAETWAKAVDVARQVAADQHPLAGQVGGIGAFPEGEDGVPLFVPVDVPGLEVLRQRLAAALDAAGVEYNAEHGYTPHVTLKYVEAGEPLPDPAVPVPVAFDALVAAVDDEPTAIPFGQPEGAAETKGTPLVLPLSFEETREEIRAAVAGWLDRQAVKAHVAVEATFGDQAIVTVVRDDDIALAYQVPYTVKAGAVQVGEPAIVAVDRAGEVDEHAAVTAVEDAVHGLKQTGGWETKAGRVLSDANAKRLRTALGILREVLAAAGIPVDH</sequence>
<organism evidence="2 3">
    <name type="scientific">Actinomadura luzonensis</name>
    <dbReference type="NCBI Taxonomy" id="2805427"/>
    <lineage>
        <taxon>Bacteria</taxon>
        <taxon>Bacillati</taxon>
        <taxon>Actinomycetota</taxon>
        <taxon>Actinomycetes</taxon>
        <taxon>Streptosporangiales</taxon>
        <taxon>Thermomonosporaceae</taxon>
        <taxon>Actinomadura</taxon>
    </lineage>
</organism>
<dbReference type="Gene3D" id="3.90.1140.10">
    <property type="entry name" value="Cyclic phosphodiesterase"/>
    <property type="match status" value="1"/>
</dbReference>
<feature type="compositionally biased region" description="Acidic residues" evidence="1">
    <location>
        <begin position="191"/>
        <end position="219"/>
    </location>
</feature>
<dbReference type="RefSeq" id="WP_247815863.1">
    <property type="nucleotide sequence ID" value="NZ_JAKRKC020000009.1"/>
</dbReference>
<dbReference type="InterPro" id="IPR009097">
    <property type="entry name" value="Cyclic_Pdiesterase"/>
</dbReference>
<dbReference type="Pfam" id="PF13563">
    <property type="entry name" value="2_5_RNA_ligase2"/>
    <property type="match status" value="1"/>
</dbReference>
<name>A0ABT0GDA6_9ACTN</name>
<dbReference type="Proteomes" id="UP001317259">
    <property type="component" value="Unassembled WGS sequence"/>
</dbReference>
<dbReference type="GO" id="GO:0016874">
    <property type="term" value="F:ligase activity"/>
    <property type="evidence" value="ECO:0007669"/>
    <property type="project" value="UniProtKB-KW"/>
</dbReference>
<feature type="region of interest" description="Disordered" evidence="1">
    <location>
        <begin position="186"/>
        <end position="219"/>
    </location>
</feature>
<keyword evidence="3" id="KW-1185">Reference proteome</keyword>
<evidence type="ECO:0000313" key="2">
    <source>
        <dbReference type="EMBL" id="MCK2222088.1"/>
    </source>
</evidence>
<proteinExistence type="predicted"/>
<evidence type="ECO:0000313" key="3">
    <source>
        <dbReference type="Proteomes" id="UP001317259"/>
    </source>
</evidence>